<keyword evidence="1" id="KW-1133">Transmembrane helix</keyword>
<keyword evidence="1" id="KW-0812">Transmembrane</keyword>
<evidence type="ECO:0000313" key="2">
    <source>
        <dbReference type="EMBL" id="MBK1725686.1"/>
    </source>
</evidence>
<evidence type="ECO:0000313" key="3">
    <source>
        <dbReference type="Proteomes" id="UP000738126"/>
    </source>
</evidence>
<accession>A0ABS1E1U7</accession>
<keyword evidence="3" id="KW-1185">Reference proteome</keyword>
<dbReference type="EMBL" id="NRSH01000007">
    <property type="protein sequence ID" value="MBK1725686.1"/>
    <property type="molecule type" value="Genomic_DNA"/>
</dbReference>
<sequence>MQKAGGIITLIAGVFAVFAAIFTLMVGGVNSAFETEHAQTVVWLGWGGVLFSFLNIVLGAVAIGAKSKKPGAFIIVSSILGSALGGTFVALFMALSLAGGILATIGVSKSAGSNSGAPSTA</sequence>
<proteinExistence type="predicted"/>
<keyword evidence="1" id="KW-0472">Membrane</keyword>
<gene>
    <name evidence="2" type="ORF">CKO13_01350</name>
</gene>
<dbReference type="RefSeq" id="WP_200256096.1">
    <property type="nucleotide sequence ID" value="NZ_NRSH01000007.1"/>
</dbReference>
<name>A0ABS1E1U7_9GAMM</name>
<dbReference type="Proteomes" id="UP000738126">
    <property type="component" value="Unassembled WGS sequence"/>
</dbReference>
<comment type="caution">
    <text evidence="2">The sequence shown here is derived from an EMBL/GenBank/DDBJ whole genome shotgun (WGS) entry which is preliminary data.</text>
</comment>
<feature type="transmembrane region" description="Helical" evidence="1">
    <location>
        <begin position="7"/>
        <end position="29"/>
    </location>
</feature>
<evidence type="ECO:0000256" key="1">
    <source>
        <dbReference type="SAM" id="Phobius"/>
    </source>
</evidence>
<protein>
    <recommendedName>
        <fullName evidence="4">DUF4064 domain-containing protein</fullName>
    </recommendedName>
</protein>
<organism evidence="2 3">
    <name type="scientific">Halorhodospira neutriphila</name>
    <dbReference type="NCBI Taxonomy" id="168379"/>
    <lineage>
        <taxon>Bacteria</taxon>
        <taxon>Pseudomonadati</taxon>
        <taxon>Pseudomonadota</taxon>
        <taxon>Gammaproteobacteria</taxon>
        <taxon>Chromatiales</taxon>
        <taxon>Ectothiorhodospiraceae</taxon>
        <taxon>Halorhodospira</taxon>
    </lineage>
</organism>
<evidence type="ECO:0008006" key="4">
    <source>
        <dbReference type="Google" id="ProtNLM"/>
    </source>
</evidence>
<feature type="transmembrane region" description="Helical" evidence="1">
    <location>
        <begin position="41"/>
        <end position="65"/>
    </location>
</feature>
<reference evidence="2 3" key="1">
    <citation type="journal article" date="2020" name="Microorganisms">
        <title>Osmotic Adaptation and Compatible Solute Biosynthesis of Phototrophic Bacteria as Revealed from Genome Analyses.</title>
        <authorList>
            <person name="Imhoff J.F."/>
            <person name="Rahn T."/>
            <person name="Kunzel S."/>
            <person name="Keller A."/>
            <person name="Neulinger S.C."/>
        </authorList>
    </citation>
    <scope>NUCLEOTIDE SEQUENCE [LARGE SCALE GENOMIC DNA]</scope>
    <source>
        <strain evidence="2 3">DSM 15116</strain>
    </source>
</reference>
<feature type="transmembrane region" description="Helical" evidence="1">
    <location>
        <begin position="72"/>
        <end position="105"/>
    </location>
</feature>